<proteinExistence type="predicted"/>
<evidence type="ECO:0000313" key="1">
    <source>
        <dbReference type="EMBL" id="KNZ60615.1"/>
    </source>
</evidence>
<protein>
    <submittedName>
        <fullName evidence="1">Putative signal peptide protein</fullName>
    </submittedName>
</protein>
<gene>
    <name evidence="1" type="ORF">VP01_1529g8</name>
</gene>
<evidence type="ECO:0000313" key="2">
    <source>
        <dbReference type="Proteomes" id="UP000037035"/>
    </source>
</evidence>
<reference evidence="1 2" key="1">
    <citation type="submission" date="2015-08" db="EMBL/GenBank/DDBJ databases">
        <title>Next Generation Sequencing and Analysis of the Genome of Puccinia sorghi L Schw, the Causal Agent of Maize Common Rust.</title>
        <authorList>
            <person name="Rochi L."/>
            <person name="Burguener G."/>
            <person name="Darino M."/>
            <person name="Turjanski A."/>
            <person name="Kreff E."/>
            <person name="Dieguez M.J."/>
            <person name="Sacco F."/>
        </authorList>
    </citation>
    <scope>NUCLEOTIDE SEQUENCE [LARGE SCALE GENOMIC DNA]</scope>
    <source>
        <strain evidence="1 2">RO10H11247</strain>
    </source>
</reference>
<keyword evidence="2" id="KW-1185">Reference proteome</keyword>
<organism evidence="1 2">
    <name type="scientific">Puccinia sorghi</name>
    <dbReference type="NCBI Taxonomy" id="27349"/>
    <lineage>
        <taxon>Eukaryota</taxon>
        <taxon>Fungi</taxon>
        <taxon>Dikarya</taxon>
        <taxon>Basidiomycota</taxon>
        <taxon>Pucciniomycotina</taxon>
        <taxon>Pucciniomycetes</taxon>
        <taxon>Pucciniales</taxon>
        <taxon>Pucciniaceae</taxon>
        <taxon>Puccinia</taxon>
    </lineage>
</organism>
<name>A0A0L6VKG0_9BASI</name>
<dbReference type="EMBL" id="LAVV01005886">
    <property type="protein sequence ID" value="KNZ60615.1"/>
    <property type="molecule type" value="Genomic_DNA"/>
</dbReference>
<accession>A0A0L6VKG0</accession>
<dbReference type="VEuPathDB" id="FungiDB:VP01_1529g8"/>
<sequence length="36" mass="4327">MTQLHCFSIRKQNIQKARCRPKILLLLLLLFCKNEL</sequence>
<dbReference type="Proteomes" id="UP000037035">
    <property type="component" value="Unassembled WGS sequence"/>
</dbReference>
<comment type="caution">
    <text evidence="1">The sequence shown here is derived from an EMBL/GenBank/DDBJ whole genome shotgun (WGS) entry which is preliminary data.</text>
</comment>
<dbReference type="AlphaFoldDB" id="A0A0L6VKG0"/>